<evidence type="ECO:0000313" key="2">
    <source>
        <dbReference type="EMBL" id="OXU18169.1"/>
    </source>
</evidence>
<protein>
    <submittedName>
        <fullName evidence="2">Uncharacterized protein</fullName>
    </submittedName>
</protein>
<feature type="compositionally biased region" description="Basic and acidic residues" evidence="1">
    <location>
        <begin position="58"/>
        <end position="67"/>
    </location>
</feature>
<accession>A0A232EIH5</accession>
<comment type="caution">
    <text evidence="2">The sequence shown here is derived from an EMBL/GenBank/DDBJ whole genome shotgun (WGS) entry which is preliminary data.</text>
</comment>
<dbReference type="Proteomes" id="UP000215335">
    <property type="component" value="Unassembled WGS sequence"/>
</dbReference>
<sequence length="67" mass="8102">MMAPLKTLAVDIFIKGFKPDYVGYVNDRTYYGQQQNDPYNYHPQNNYQNPRNNYRGNNYRERGYQNN</sequence>
<feature type="region of interest" description="Disordered" evidence="1">
    <location>
        <begin position="32"/>
        <end position="67"/>
    </location>
</feature>
<name>A0A232EIH5_9HYME</name>
<evidence type="ECO:0000313" key="3">
    <source>
        <dbReference type="Proteomes" id="UP000215335"/>
    </source>
</evidence>
<organism evidence="2 3">
    <name type="scientific">Trichomalopsis sarcophagae</name>
    <dbReference type="NCBI Taxonomy" id="543379"/>
    <lineage>
        <taxon>Eukaryota</taxon>
        <taxon>Metazoa</taxon>
        <taxon>Ecdysozoa</taxon>
        <taxon>Arthropoda</taxon>
        <taxon>Hexapoda</taxon>
        <taxon>Insecta</taxon>
        <taxon>Pterygota</taxon>
        <taxon>Neoptera</taxon>
        <taxon>Endopterygota</taxon>
        <taxon>Hymenoptera</taxon>
        <taxon>Apocrita</taxon>
        <taxon>Proctotrupomorpha</taxon>
        <taxon>Chalcidoidea</taxon>
        <taxon>Pteromalidae</taxon>
        <taxon>Pteromalinae</taxon>
        <taxon>Trichomalopsis</taxon>
    </lineage>
</organism>
<feature type="compositionally biased region" description="Low complexity" evidence="1">
    <location>
        <begin position="33"/>
        <end position="57"/>
    </location>
</feature>
<dbReference type="EMBL" id="NNAY01004230">
    <property type="protein sequence ID" value="OXU18169.1"/>
    <property type="molecule type" value="Genomic_DNA"/>
</dbReference>
<evidence type="ECO:0000256" key="1">
    <source>
        <dbReference type="SAM" id="MobiDB-lite"/>
    </source>
</evidence>
<gene>
    <name evidence="2" type="ORF">TSAR_002158</name>
</gene>
<keyword evidence="3" id="KW-1185">Reference proteome</keyword>
<dbReference type="AlphaFoldDB" id="A0A232EIH5"/>
<reference evidence="2 3" key="1">
    <citation type="journal article" date="2017" name="Curr. Biol.">
        <title>The Evolution of Venom by Co-option of Single-Copy Genes.</title>
        <authorList>
            <person name="Martinson E.O."/>
            <person name="Mrinalini"/>
            <person name="Kelkar Y.D."/>
            <person name="Chang C.H."/>
            <person name="Werren J.H."/>
        </authorList>
    </citation>
    <scope>NUCLEOTIDE SEQUENCE [LARGE SCALE GENOMIC DNA]</scope>
    <source>
        <strain evidence="2 3">Alberta</strain>
        <tissue evidence="2">Whole body</tissue>
    </source>
</reference>
<proteinExistence type="predicted"/>